<protein>
    <submittedName>
        <fullName evidence="1">Uncharacterized protein</fullName>
    </submittedName>
</protein>
<gene>
    <name evidence="1" type="ORF">C4541_13560</name>
</gene>
<comment type="caution">
    <text evidence="1">The sequence shown here is derived from an EMBL/GenBank/DDBJ whole genome shotgun (WGS) entry which is preliminary data.</text>
</comment>
<proteinExistence type="predicted"/>
<accession>A0A3A4QPL2</accession>
<sequence>MIRKPDRRLQTTAIVCFFLIYLTGCSEKKEKPLSFDRLLDRSLKTQEVLHFSHEAETYYFSVLAQPAPQKYFGVGFTERVTATGSKIVKPVEILFLTDERRLYKQKEYGPVMCLMTSLPQLSLVQDEYWTKNVAKVAGDVQERAQRVFDLYVSNRSMELNFIEDYSITGISVSVSARSMASLISGTTNSVNEFPFQKYSEYQVRKVETPVVTAVDEERLSFPDVYTRTRVTSVRLDSGQGLFTNRFVWGANNGYFEDYELNISLRNEYNLCMFKLINSSEKVEDVPLIALSYLETIRECSDPVMEKREQRLVAKLKDIRDRLDAAWQKRELNAVYIRFKERPPFIGYLEEYIPGYSYDEIIHAVVSERNGDYIILTDPLQIEEIEVQTAVDVRKWTELVGVVQRRRQLEYPVNPVLHFSNQSPLIYTGQNSWSKGCKITLSKMFQLKKVHIPNSAKPRLVLEPPDASSSLLLIEGFLELPATVDNAVDLQHDEFRVYDRNGDFYQMKCFIALDGIDSVCSIQKLTGAFKLIVAVPNREPVFFFQFRDSPPIPVVLTESIPAEYGNPDKQ</sequence>
<organism evidence="1 2">
    <name type="scientific">Candidatus Auribacter fodinae</name>
    <dbReference type="NCBI Taxonomy" id="2093366"/>
    <lineage>
        <taxon>Bacteria</taxon>
        <taxon>Pseudomonadati</taxon>
        <taxon>Candidatus Auribacterota</taxon>
        <taxon>Candidatus Auribacteria</taxon>
        <taxon>Candidatus Auribacterales</taxon>
        <taxon>Candidatus Auribacteraceae</taxon>
        <taxon>Candidatus Auribacter</taxon>
    </lineage>
</organism>
<evidence type="ECO:0000313" key="1">
    <source>
        <dbReference type="EMBL" id="RJP55929.1"/>
    </source>
</evidence>
<evidence type="ECO:0000313" key="2">
    <source>
        <dbReference type="Proteomes" id="UP000266426"/>
    </source>
</evidence>
<dbReference type="Proteomes" id="UP000266426">
    <property type="component" value="Unassembled WGS sequence"/>
</dbReference>
<dbReference type="AlphaFoldDB" id="A0A3A4QPL2"/>
<name>A0A3A4QPL2_9BACT</name>
<reference evidence="1 2" key="1">
    <citation type="journal article" date="2017" name="ISME J.">
        <title>Energy and carbon metabolisms in a deep terrestrial subsurface fluid microbial community.</title>
        <authorList>
            <person name="Momper L."/>
            <person name="Jungbluth S.P."/>
            <person name="Lee M.D."/>
            <person name="Amend J.P."/>
        </authorList>
    </citation>
    <scope>NUCLEOTIDE SEQUENCE [LARGE SCALE GENOMIC DNA]</scope>
    <source>
        <strain evidence="1">SURF_26</strain>
    </source>
</reference>
<dbReference type="EMBL" id="QZJZ01000105">
    <property type="protein sequence ID" value="RJP55929.1"/>
    <property type="molecule type" value="Genomic_DNA"/>
</dbReference>